<evidence type="ECO:0000313" key="3">
    <source>
        <dbReference type="Proteomes" id="UP001431776"/>
    </source>
</evidence>
<dbReference type="EMBL" id="JASCXX010000028">
    <property type="protein sequence ID" value="MDI6451107.1"/>
    <property type="molecule type" value="Genomic_DNA"/>
</dbReference>
<dbReference type="RefSeq" id="WP_349246516.1">
    <property type="nucleotide sequence ID" value="NZ_JASCXX010000028.1"/>
</dbReference>
<gene>
    <name evidence="2" type="ORF">QJ522_18745</name>
</gene>
<evidence type="ECO:0000313" key="2">
    <source>
        <dbReference type="EMBL" id="MDI6451107.1"/>
    </source>
</evidence>
<dbReference type="AlphaFoldDB" id="A0AAW6U3H0"/>
<dbReference type="Gene3D" id="2.60.120.430">
    <property type="entry name" value="Galactose-binding lectin"/>
    <property type="match status" value="1"/>
</dbReference>
<evidence type="ECO:0008006" key="4">
    <source>
        <dbReference type="Google" id="ProtNLM"/>
    </source>
</evidence>
<dbReference type="Proteomes" id="UP001431776">
    <property type="component" value="Unassembled WGS sequence"/>
</dbReference>
<reference evidence="2" key="1">
    <citation type="submission" date="2023-05" db="EMBL/GenBank/DDBJ databases">
        <title>Anaerotaeda fermentans gen. nov., sp. nov., a novel anaerobic planctomycete of the new family within the order Sedimentisphaerales isolated from Taman Peninsula, Russia.</title>
        <authorList>
            <person name="Khomyakova M.A."/>
            <person name="Merkel A.Y."/>
            <person name="Slobodkin A.I."/>
        </authorList>
    </citation>
    <scope>NUCLEOTIDE SEQUENCE</scope>
    <source>
        <strain evidence="2">M17dextr</strain>
    </source>
</reference>
<dbReference type="InterPro" id="IPR008979">
    <property type="entry name" value="Galactose-bd-like_sf"/>
</dbReference>
<accession>A0AAW6U3H0</accession>
<name>A0AAW6U3H0_9BACT</name>
<sequence>MSTPSRAIRAAAVVFLLAHAGYANWSDTFDGEQFDLTTWQFFSYPQVAGTYTQTLVSGEDGNSYLVLAETTSVSKGGAAFGAAFGSQEIFGDIRMGAVVNVAGDASHNHHGLGVRMSYFLNDNPPGLVASGYVMHINWENGPANLVIDIEKVVNLQNIMRQDFDVVVPSLGNARSYYAELEAVGSGPVYVTGRLYEYQGGPLVAKTDTMVDTEGNDPWEDANERDEAFKIGICGIFAQNERTEPAGFYTTFDDISCVSDGPAAVAIAPGDGATDVSVLPTLQWAEASFATGRQLWFGVAGHMQAVDPAPAGTTYSPGKLQFGYAYEWRVDQVGPSGVVTGHTWQFTTGESVPIDDFESYAGTEDIATTWMHNIGPDFQYVFLETAIVQQGSKAMRFEYQNQYEPFFTEATRTFEQPQDWTVVNATTLSISFRGRRDNLEQSMYVRVVDAAGNEATVMHPYAYAVQSEPWRTWEIPLSELTGAGVDLTAVAALTIGVGDGMDSGQPDDDRDTLYIDRIRLWPVSPTATTRIR</sequence>
<feature type="chain" id="PRO_5043521273" description="Carbohydrate-binding domain-containing protein" evidence="1">
    <location>
        <begin position="26"/>
        <end position="531"/>
    </location>
</feature>
<dbReference type="SUPFAM" id="SSF49785">
    <property type="entry name" value="Galactose-binding domain-like"/>
    <property type="match status" value="1"/>
</dbReference>
<proteinExistence type="predicted"/>
<protein>
    <recommendedName>
        <fullName evidence="4">Carbohydrate-binding domain-containing protein</fullName>
    </recommendedName>
</protein>
<evidence type="ECO:0000256" key="1">
    <source>
        <dbReference type="SAM" id="SignalP"/>
    </source>
</evidence>
<keyword evidence="1" id="KW-0732">Signal</keyword>
<organism evidence="2 3">
    <name type="scientific">Anaerobaca lacustris</name>
    <dbReference type="NCBI Taxonomy" id="3044600"/>
    <lineage>
        <taxon>Bacteria</taxon>
        <taxon>Pseudomonadati</taxon>
        <taxon>Planctomycetota</taxon>
        <taxon>Phycisphaerae</taxon>
        <taxon>Sedimentisphaerales</taxon>
        <taxon>Anaerobacaceae</taxon>
        <taxon>Anaerobaca</taxon>
    </lineage>
</organism>
<comment type="caution">
    <text evidence="2">The sequence shown here is derived from an EMBL/GenBank/DDBJ whole genome shotgun (WGS) entry which is preliminary data.</text>
</comment>
<keyword evidence="3" id="KW-1185">Reference proteome</keyword>
<feature type="signal peptide" evidence="1">
    <location>
        <begin position="1"/>
        <end position="25"/>
    </location>
</feature>